<proteinExistence type="inferred from homology"/>
<dbReference type="PROSITE" id="PS50262">
    <property type="entry name" value="G_PROTEIN_RECEP_F1_2"/>
    <property type="match status" value="1"/>
</dbReference>
<dbReference type="GO" id="GO:0004930">
    <property type="term" value="F:G protein-coupled receptor activity"/>
    <property type="evidence" value="ECO:0007669"/>
    <property type="project" value="InterPro"/>
</dbReference>
<comment type="similarity">
    <text evidence="2">Belongs to the G-protein coupled receptor 1 family.</text>
</comment>
<dbReference type="InterPro" id="IPR017452">
    <property type="entry name" value="GPCR_Rhodpsn_7TM"/>
</dbReference>
<dbReference type="STRING" id="6832.A0A553PLP3"/>
<feature type="domain" description="G-protein coupled receptors family 1 profile" evidence="7">
    <location>
        <begin position="56"/>
        <end position="126"/>
    </location>
</feature>
<protein>
    <recommendedName>
        <fullName evidence="7">G-protein coupled receptors family 1 profile domain-containing protein</fullName>
    </recommendedName>
</protein>
<dbReference type="GO" id="GO:0016020">
    <property type="term" value="C:membrane"/>
    <property type="evidence" value="ECO:0007669"/>
    <property type="project" value="UniProtKB-SubCell"/>
</dbReference>
<feature type="non-terminal residue" evidence="8">
    <location>
        <position position="1"/>
    </location>
</feature>
<dbReference type="PRINTS" id="PR00237">
    <property type="entry name" value="GPCRRHODOPSN"/>
</dbReference>
<dbReference type="EMBL" id="VCGU01000003">
    <property type="protein sequence ID" value="TRY78593.1"/>
    <property type="molecule type" value="Genomic_DNA"/>
</dbReference>
<name>A0A553PLP3_TIGCA</name>
<comment type="caution">
    <text evidence="8">The sequence shown here is derived from an EMBL/GenBank/DDBJ whole genome shotgun (WGS) entry which is preliminary data.</text>
</comment>
<keyword evidence="5 6" id="KW-0472">Membrane</keyword>
<dbReference type="SUPFAM" id="SSF81321">
    <property type="entry name" value="Family A G protein-coupled receptor-like"/>
    <property type="match status" value="1"/>
</dbReference>
<dbReference type="Proteomes" id="UP000318571">
    <property type="component" value="Chromosome 11"/>
</dbReference>
<evidence type="ECO:0000256" key="4">
    <source>
        <dbReference type="ARBA" id="ARBA00022989"/>
    </source>
</evidence>
<dbReference type="AlphaFoldDB" id="A0A553PLP3"/>
<evidence type="ECO:0000313" key="8">
    <source>
        <dbReference type="EMBL" id="TRY78593.1"/>
    </source>
</evidence>
<gene>
    <name evidence="8" type="ORF">TCAL_13622</name>
</gene>
<dbReference type="InterPro" id="IPR000276">
    <property type="entry name" value="GPCR_Rhodpsn"/>
</dbReference>
<organism evidence="8 9">
    <name type="scientific">Tigriopus californicus</name>
    <name type="common">Marine copepod</name>
    <dbReference type="NCBI Taxonomy" id="6832"/>
    <lineage>
        <taxon>Eukaryota</taxon>
        <taxon>Metazoa</taxon>
        <taxon>Ecdysozoa</taxon>
        <taxon>Arthropoda</taxon>
        <taxon>Crustacea</taxon>
        <taxon>Multicrustacea</taxon>
        <taxon>Hexanauplia</taxon>
        <taxon>Copepoda</taxon>
        <taxon>Harpacticoida</taxon>
        <taxon>Harpacticidae</taxon>
        <taxon>Tigriopus</taxon>
    </lineage>
</organism>
<comment type="subcellular location">
    <subcellularLocation>
        <location evidence="1">Membrane</location>
    </subcellularLocation>
</comment>
<evidence type="ECO:0000256" key="3">
    <source>
        <dbReference type="ARBA" id="ARBA00022692"/>
    </source>
</evidence>
<reference evidence="8 9" key="1">
    <citation type="journal article" date="2018" name="Nat. Ecol. Evol.">
        <title>Genomic signatures of mitonuclear coevolution across populations of Tigriopus californicus.</title>
        <authorList>
            <person name="Barreto F.S."/>
            <person name="Watson E.T."/>
            <person name="Lima T.G."/>
            <person name="Willett C.S."/>
            <person name="Edmands S."/>
            <person name="Li W."/>
            <person name="Burton R.S."/>
        </authorList>
    </citation>
    <scope>NUCLEOTIDE SEQUENCE [LARGE SCALE GENOMIC DNA]</scope>
    <source>
        <strain evidence="8 9">San Diego</strain>
    </source>
</reference>
<dbReference type="Gene3D" id="1.20.1070.10">
    <property type="entry name" value="Rhodopsin 7-helix transmembrane proteins"/>
    <property type="match status" value="1"/>
</dbReference>
<evidence type="ECO:0000256" key="2">
    <source>
        <dbReference type="ARBA" id="ARBA00010663"/>
    </source>
</evidence>
<evidence type="ECO:0000256" key="6">
    <source>
        <dbReference type="SAM" id="Phobius"/>
    </source>
</evidence>
<accession>A0A553PLP3</accession>
<keyword evidence="3 6" id="KW-0812">Transmembrane</keyword>
<feature type="transmembrane region" description="Helical" evidence="6">
    <location>
        <begin position="76"/>
        <end position="98"/>
    </location>
</feature>
<evidence type="ECO:0000313" key="9">
    <source>
        <dbReference type="Proteomes" id="UP000318571"/>
    </source>
</evidence>
<keyword evidence="9" id="KW-1185">Reference proteome</keyword>
<evidence type="ECO:0000256" key="5">
    <source>
        <dbReference type="ARBA" id="ARBA00023136"/>
    </source>
</evidence>
<evidence type="ECO:0000256" key="1">
    <source>
        <dbReference type="ARBA" id="ARBA00004370"/>
    </source>
</evidence>
<sequence>DQISRVQGSRVLIQQGNATLSCYDVFNSHTGELMKSWDFWVSGVSLFVAGILGIIGNILTLITLICYENRNSFNKLLIYLAVVDLLLILTFILEFSILNEFFQGQPYWYRMMFPYFVHPLKVRNCI</sequence>
<feature type="transmembrane region" description="Helical" evidence="6">
    <location>
        <begin position="39"/>
        <end position="64"/>
    </location>
</feature>
<evidence type="ECO:0000259" key="7">
    <source>
        <dbReference type="PROSITE" id="PS50262"/>
    </source>
</evidence>
<keyword evidence="4 6" id="KW-1133">Transmembrane helix</keyword>